<evidence type="ECO:0000256" key="2">
    <source>
        <dbReference type="ARBA" id="ARBA00004308"/>
    </source>
</evidence>
<accession>A0A0Q9XAX4</accession>
<evidence type="ECO:0000256" key="12">
    <source>
        <dbReference type="SAM" id="MobiDB-lite"/>
    </source>
</evidence>
<dbReference type="KEGG" id="dmo:Dmoj_GI25856"/>
<evidence type="ECO:0000259" key="14">
    <source>
        <dbReference type="PROSITE" id="PS50089"/>
    </source>
</evidence>
<dbReference type="EC" id="2.3.2.27" evidence="4"/>
<feature type="domain" description="RING-type" evidence="14">
    <location>
        <begin position="31"/>
        <end position="72"/>
    </location>
</feature>
<dbReference type="InterPro" id="IPR027370">
    <property type="entry name" value="Znf-RING_euk"/>
</dbReference>
<protein>
    <recommendedName>
        <fullName evidence="4">RING-type E3 ubiquitin transferase</fullName>
        <ecNumber evidence="4">2.3.2.27</ecNumber>
    </recommendedName>
</protein>
<comment type="pathway">
    <text evidence="3">Protein modification; protein ubiquitination.</text>
</comment>
<evidence type="ECO:0000313" key="15">
    <source>
        <dbReference type="EMBL" id="KRG00979.1"/>
    </source>
</evidence>
<dbReference type="OrthoDB" id="6105938at2759"/>
<dbReference type="PROSITE" id="PS50089">
    <property type="entry name" value="ZF_RING_2"/>
    <property type="match status" value="1"/>
</dbReference>
<reference evidence="15 16" key="1">
    <citation type="journal article" date="2007" name="Nature">
        <title>Evolution of genes and genomes on the Drosophila phylogeny.</title>
        <authorList>
            <consortium name="Drosophila 12 Genomes Consortium"/>
            <person name="Clark A.G."/>
            <person name="Eisen M.B."/>
            <person name="Smith D.R."/>
            <person name="Bergman C.M."/>
            <person name="Oliver B."/>
            <person name="Markow T.A."/>
            <person name="Kaufman T.C."/>
            <person name="Kellis M."/>
            <person name="Gelbart W."/>
            <person name="Iyer V.N."/>
            <person name="Pollard D.A."/>
            <person name="Sackton T.B."/>
            <person name="Larracuente A.M."/>
            <person name="Singh N.D."/>
            <person name="Abad J.P."/>
            <person name="Abt D.N."/>
            <person name="Adryan B."/>
            <person name="Aguade M."/>
            <person name="Akashi H."/>
            <person name="Anderson W.W."/>
            <person name="Aquadro C.F."/>
            <person name="Ardell D.H."/>
            <person name="Arguello R."/>
            <person name="Artieri C.G."/>
            <person name="Barbash D.A."/>
            <person name="Barker D."/>
            <person name="Barsanti P."/>
            <person name="Batterham P."/>
            <person name="Batzoglou S."/>
            <person name="Begun D."/>
            <person name="Bhutkar A."/>
            <person name="Blanco E."/>
            <person name="Bosak S.A."/>
            <person name="Bradley R.K."/>
            <person name="Brand A.D."/>
            <person name="Brent M.R."/>
            <person name="Brooks A.N."/>
            <person name="Brown R.H."/>
            <person name="Butlin R.K."/>
            <person name="Caggese C."/>
            <person name="Calvi B.R."/>
            <person name="Bernardo de Carvalho A."/>
            <person name="Caspi A."/>
            <person name="Castrezana S."/>
            <person name="Celniker S.E."/>
            <person name="Chang J.L."/>
            <person name="Chapple C."/>
            <person name="Chatterji S."/>
            <person name="Chinwalla A."/>
            <person name="Civetta A."/>
            <person name="Clifton S.W."/>
            <person name="Comeron J.M."/>
            <person name="Costello J.C."/>
            <person name="Coyne J.A."/>
            <person name="Daub J."/>
            <person name="David R.G."/>
            <person name="Delcher A.L."/>
            <person name="Delehaunty K."/>
            <person name="Do C.B."/>
            <person name="Ebling H."/>
            <person name="Edwards K."/>
            <person name="Eickbush T."/>
            <person name="Evans J.D."/>
            <person name="Filipski A."/>
            <person name="Findeiss S."/>
            <person name="Freyhult E."/>
            <person name="Fulton L."/>
            <person name="Fulton R."/>
            <person name="Garcia A.C."/>
            <person name="Gardiner A."/>
            <person name="Garfield D.A."/>
            <person name="Garvin B.E."/>
            <person name="Gibson G."/>
            <person name="Gilbert D."/>
            <person name="Gnerre S."/>
            <person name="Godfrey J."/>
            <person name="Good R."/>
            <person name="Gotea V."/>
            <person name="Gravely B."/>
            <person name="Greenberg A.J."/>
            <person name="Griffiths-Jones S."/>
            <person name="Gross S."/>
            <person name="Guigo R."/>
            <person name="Gustafson E.A."/>
            <person name="Haerty W."/>
            <person name="Hahn M.W."/>
            <person name="Halligan D.L."/>
            <person name="Halpern A.L."/>
            <person name="Halter G.M."/>
            <person name="Han M.V."/>
            <person name="Heger A."/>
            <person name="Hillier L."/>
            <person name="Hinrichs A.S."/>
            <person name="Holmes I."/>
            <person name="Hoskins R.A."/>
            <person name="Hubisz M.J."/>
            <person name="Hultmark D."/>
            <person name="Huntley M.A."/>
            <person name="Jaffe D.B."/>
            <person name="Jagadeeshan S."/>
            <person name="Jeck W.R."/>
            <person name="Johnson J."/>
            <person name="Jones C.D."/>
            <person name="Jordan W.C."/>
            <person name="Karpen G.H."/>
            <person name="Kataoka E."/>
            <person name="Keightley P.D."/>
            <person name="Kheradpour P."/>
            <person name="Kirkness E.F."/>
            <person name="Koerich L.B."/>
            <person name="Kristiansen K."/>
            <person name="Kudrna D."/>
            <person name="Kulathinal R.J."/>
            <person name="Kumar S."/>
            <person name="Kwok R."/>
            <person name="Lander E."/>
            <person name="Langley C.H."/>
            <person name="Lapoint R."/>
            <person name="Lazzaro B.P."/>
            <person name="Lee S.J."/>
            <person name="Levesque L."/>
            <person name="Li R."/>
            <person name="Lin C.F."/>
            <person name="Lin M.F."/>
            <person name="Lindblad-Toh K."/>
            <person name="Llopart A."/>
            <person name="Long M."/>
            <person name="Low L."/>
            <person name="Lozovsky E."/>
            <person name="Lu J."/>
            <person name="Luo M."/>
            <person name="Machado C.A."/>
            <person name="Makalowski W."/>
            <person name="Marzo M."/>
            <person name="Matsuda M."/>
            <person name="Matzkin L."/>
            <person name="McAllister B."/>
            <person name="McBride C.S."/>
            <person name="McKernan B."/>
            <person name="McKernan K."/>
            <person name="Mendez-Lago M."/>
            <person name="Minx P."/>
            <person name="Mollenhauer M.U."/>
            <person name="Montooth K."/>
            <person name="Mount S.M."/>
            <person name="Mu X."/>
            <person name="Myers E."/>
            <person name="Negre B."/>
            <person name="Newfeld S."/>
            <person name="Nielsen R."/>
            <person name="Noor M.A."/>
            <person name="O'Grady P."/>
            <person name="Pachter L."/>
            <person name="Papaceit M."/>
            <person name="Parisi M.J."/>
            <person name="Parisi M."/>
            <person name="Parts L."/>
            <person name="Pedersen J.S."/>
            <person name="Pesole G."/>
            <person name="Phillippy A.M."/>
            <person name="Ponting C.P."/>
            <person name="Pop M."/>
            <person name="Porcelli D."/>
            <person name="Powell J.R."/>
            <person name="Prohaska S."/>
            <person name="Pruitt K."/>
            <person name="Puig M."/>
            <person name="Quesneville H."/>
            <person name="Ram K.R."/>
            <person name="Rand D."/>
            <person name="Rasmussen M.D."/>
            <person name="Reed L.K."/>
            <person name="Reenan R."/>
            <person name="Reily A."/>
            <person name="Remington K.A."/>
            <person name="Rieger T.T."/>
            <person name="Ritchie M.G."/>
            <person name="Robin C."/>
            <person name="Rogers Y.H."/>
            <person name="Rohde C."/>
            <person name="Rozas J."/>
            <person name="Rubenfield M.J."/>
            <person name="Ruiz A."/>
            <person name="Russo S."/>
            <person name="Salzberg S.L."/>
            <person name="Sanchez-Gracia A."/>
            <person name="Saranga D.J."/>
            <person name="Sato H."/>
            <person name="Schaeffer S.W."/>
            <person name="Schatz M.C."/>
            <person name="Schlenke T."/>
            <person name="Schwartz R."/>
            <person name="Segarra C."/>
            <person name="Singh R.S."/>
            <person name="Sirot L."/>
            <person name="Sirota M."/>
            <person name="Sisneros N.B."/>
            <person name="Smith C.D."/>
            <person name="Smith T.F."/>
            <person name="Spieth J."/>
            <person name="Stage D.E."/>
            <person name="Stark A."/>
            <person name="Stephan W."/>
            <person name="Strausberg R.L."/>
            <person name="Strempel S."/>
            <person name="Sturgill D."/>
            <person name="Sutton G."/>
            <person name="Sutton G.G."/>
            <person name="Tao W."/>
            <person name="Teichmann S."/>
            <person name="Tobari Y.N."/>
            <person name="Tomimura Y."/>
            <person name="Tsolas J.M."/>
            <person name="Valente V.L."/>
            <person name="Venter E."/>
            <person name="Venter J.C."/>
            <person name="Vicario S."/>
            <person name="Vieira F.G."/>
            <person name="Vilella A.J."/>
            <person name="Villasante A."/>
            <person name="Walenz B."/>
            <person name="Wang J."/>
            <person name="Wasserman M."/>
            <person name="Watts T."/>
            <person name="Wilson D."/>
            <person name="Wilson R.K."/>
            <person name="Wing R.A."/>
            <person name="Wolfner M.F."/>
            <person name="Wong A."/>
            <person name="Wong G.K."/>
            <person name="Wu C.I."/>
            <person name="Wu G."/>
            <person name="Yamamoto D."/>
            <person name="Yang H.P."/>
            <person name="Yang S.P."/>
            <person name="Yorke J.A."/>
            <person name="Yoshida K."/>
            <person name="Zdobnov E."/>
            <person name="Zhang P."/>
            <person name="Zhang Y."/>
            <person name="Zimin A.V."/>
            <person name="Baldwin J."/>
            <person name="Abdouelleil A."/>
            <person name="Abdulkadir J."/>
            <person name="Abebe A."/>
            <person name="Abera B."/>
            <person name="Abreu J."/>
            <person name="Acer S.C."/>
            <person name="Aftuck L."/>
            <person name="Alexander A."/>
            <person name="An P."/>
            <person name="Anderson E."/>
            <person name="Anderson S."/>
            <person name="Arachi H."/>
            <person name="Azer M."/>
            <person name="Bachantsang P."/>
            <person name="Barry A."/>
            <person name="Bayul T."/>
            <person name="Berlin A."/>
            <person name="Bessette D."/>
            <person name="Bloom T."/>
            <person name="Blye J."/>
            <person name="Boguslavskiy L."/>
            <person name="Bonnet C."/>
            <person name="Boukhgalter B."/>
            <person name="Bourzgui I."/>
            <person name="Brown A."/>
            <person name="Cahill P."/>
            <person name="Channer S."/>
            <person name="Cheshatsang Y."/>
            <person name="Chuda L."/>
            <person name="Citroen M."/>
            <person name="Collymore A."/>
            <person name="Cooke P."/>
            <person name="Costello M."/>
            <person name="D'Aco K."/>
            <person name="Daza R."/>
            <person name="De Haan G."/>
            <person name="DeGray S."/>
            <person name="DeMaso C."/>
            <person name="Dhargay N."/>
            <person name="Dooley K."/>
            <person name="Dooley E."/>
            <person name="Doricent M."/>
            <person name="Dorje P."/>
            <person name="Dorjee K."/>
            <person name="Dupes A."/>
            <person name="Elong R."/>
            <person name="Falk J."/>
            <person name="Farina A."/>
            <person name="Faro S."/>
            <person name="Ferguson D."/>
            <person name="Fisher S."/>
            <person name="Foley C.D."/>
            <person name="Franke A."/>
            <person name="Friedrich D."/>
            <person name="Gadbois L."/>
            <person name="Gearin G."/>
            <person name="Gearin C.R."/>
            <person name="Giannoukos G."/>
            <person name="Goode T."/>
            <person name="Graham J."/>
            <person name="Grandbois E."/>
            <person name="Grewal S."/>
            <person name="Gyaltsen K."/>
            <person name="Hafez N."/>
            <person name="Hagos B."/>
            <person name="Hall J."/>
            <person name="Henson C."/>
            <person name="Hollinger A."/>
            <person name="Honan T."/>
            <person name="Huard M.D."/>
            <person name="Hughes L."/>
            <person name="Hurhula B."/>
            <person name="Husby M.E."/>
            <person name="Kamat A."/>
            <person name="Kanga B."/>
            <person name="Kashin S."/>
            <person name="Khazanovich D."/>
            <person name="Kisner P."/>
            <person name="Lance K."/>
            <person name="Lara M."/>
            <person name="Lee W."/>
            <person name="Lennon N."/>
            <person name="Letendre F."/>
            <person name="LeVine R."/>
            <person name="Lipovsky A."/>
            <person name="Liu X."/>
            <person name="Liu J."/>
            <person name="Liu S."/>
            <person name="Lokyitsang T."/>
            <person name="Lokyitsang Y."/>
            <person name="Lubonja R."/>
            <person name="Lui A."/>
            <person name="MacDonald P."/>
            <person name="Magnisalis V."/>
            <person name="Maru K."/>
            <person name="Matthews C."/>
            <person name="McCusker W."/>
            <person name="McDonough S."/>
            <person name="Mehta T."/>
            <person name="Meldrim J."/>
            <person name="Meneus L."/>
            <person name="Mihai O."/>
            <person name="Mihalev A."/>
            <person name="Mihova T."/>
            <person name="Mittelman R."/>
            <person name="Mlenga V."/>
            <person name="Montmayeur A."/>
            <person name="Mulrain L."/>
            <person name="Navidi A."/>
            <person name="Naylor J."/>
            <person name="Negash T."/>
            <person name="Nguyen T."/>
            <person name="Nguyen N."/>
            <person name="Nicol R."/>
            <person name="Norbu C."/>
            <person name="Norbu N."/>
            <person name="Novod N."/>
            <person name="O'Neill B."/>
            <person name="Osman S."/>
            <person name="Markiewicz E."/>
            <person name="Oyono O.L."/>
            <person name="Patti C."/>
            <person name="Phunkhang P."/>
            <person name="Pierre F."/>
            <person name="Priest M."/>
            <person name="Raghuraman S."/>
            <person name="Rege F."/>
            <person name="Reyes R."/>
            <person name="Rise C."/>
            <person name="Rogov P."/>
            <person name="Ross K."/>
            <person name="Ryan E."/>
            <person name="Settipalli S."/>
            <person name="Shea T."/>
            <person name="Sherpa N."/>
            <person name="Shi L."/>
            <person name="Shih D."/>
            <person name="Sparrow T."/>
            <person name="Spaulding J."/>
            <person name="Stalker J."/>
            <person name="Stange-Thomann N."/>
            <person name="Stavropoulos S."/>
            <person name="Stone C."/>
            <person name="Strader C."/>
            <person name="Tesfaye S."/>
            <person name="Thomson T."/>
            <person name="Thoulutsang Y."/>
            <person name="Thoulutsang D."/>
            <person name="Topham K."/>
            <person name="Topping I."/>
            <person name="Tsamla T."/>
            <person name="Vassiliev H."/>
            <person name="Vo A."/>
            <person name="Wangchuk T."/>
            <person name="Wangdi T."/>
            <person name="Weiand M."/>
            <person name="Wilkinson J."/>
            <person name="Wilson A."/>
            <person name="Yadav S."/>
            <person name="Young G."/>
            <person name="Yu Q."/>
            <person name="Zembek L."/>
            <person name="Zhong D."/>
            <person name="Zimmer A."/>
            <person name="Zwirko Z."/>
            <person name="Jaffe D.B."/>
            <person name="Alvarez P."/>
            <person name="Brockman W."/>
            <person name="Butler J."/>
            <person name="Chin C."/>
            <person name="Gnerre S."/>
            <person name="Grabherr M."/>
            <person name="Kleber M."/>
            <person name="Mauceli E."/>
            <person name="MacCallum I."/>
        </authorList>
    </citation>
    <scope>NUCLEOTIDE SEQUENCE [LARGE SCALE GENOMIC DNA]</scope>
    <source>
        <strain evidence="16">Tucson 15081-1352.22</strain>
    </source>
</reference>
<evidence type="ECO:0000256" key="13">
    <source>
        <dbReference type="SAM" id="Phobius"/>
    </source>
</evidence>
<dbReference type="SMART" id="SM00184">
    <property type="entry name" value="RING"/>
    <property type="match status" value="1"/>
</dbReference>
<evidence type="ECO:0000256" key="7">
    <source>
        <dbReference type="ARBA" id="ARBA00022771"/>
    </source>
</evidence>
<evidence type="ECO:0000256" key="3">
    <source>
        <dbReference type="ARBA" id="ARBA00004906"/>
    </source>
</evidence>
<keyword evidence="6" id="KW-0479">Metal-binding</keyword>
<keyword evidence="13" id="KW-1133">Transmembrane helix</keyword>
<dbReference type="GO" id="GO:0005783">
    <property type="term" value="C:endoplasmic reticulum"/>
    <property type="evidence" value="ECO:0007669"/>
    <property type="project" value="InterPro"/>
</dbReference>
<feature type="region of interest" description="Disordered" evidence="12">
    <location>
        <begin position="1"/>
        <end position="22"/>
    </location>
</feature>
<keyword evidence="16" id="KW-1185">Reference proteome</keyword>
<dbReference type="Gene3D" id="3.30.40.10">
    <property type="entry name" value="Zinc/RING finger domain, C3HC4 (zinc finger)"/>
    <property type="match status" value="1"/>
</dbReference>
<proteinExistence type="predicted"/>
<evidence type="ECO:0000256" key="10">
    <source>
        <dbReference type="ARBA" id="ARBA00023136"/>
    </source>
</evidence>
<comment type="subcellular location">
    <subcellularLocation>
        <location evidence="2">Endomembrane system</location>
    </subcellularLocation>
</comment>
<name>A0A0Q9XAX4_DROMO</name>
<evidence type="ECO:0000256" key="11">
    <source>
        <dbReference type="PROSITE-ProRule" id="PRU00175"/>
    </source>
</evidence>
<dbReference type="InParanoid" id="A0A0Q9XAX4"/>
<dbReference type="InterPro" id="IPR013083">
    <property type="entry name" value="Znf_RING/FYVE/PHD"/>
</dbReference>
<evidence type="ECO:0000256" key="8">
    <source>
        <dbReference type="ARBA" id="ARBA00022786"/>
    </source>
</evidence>
<dbReference type="UniPathway" id="UPA00143"/>
<dbReference type="EMBL" id="CH933806">
    <property type="protein sequence ID" value="KRG00979.1"/>
    <property type="molecule type" value="Genomic_DNA"/>
</dbReference>
<keyword evidence="5" id="KW-0808">Transferase</keyword>
<dbReference type="Proteomes" id="UP000009192">
    <property type="component" value="Unassembled WGS sequence"/>
</dbReference>
<keyword evidence="9" id="KW-0862">Zinc</keyword>
<keyword evidence="8" id="KW-0833">Ubl conjugation pathway</keyword>
<dbReference type="GO" id="GO:0006511">
    <property type="term" value="P:ubiquitin-dependent protein catabolic process"/>
    <property type="evidence" value="ECO:0007669"/>
    <property type="project" value="InterPro"/>
</dbReference>
<dbReference type="GO" id="GO:0061630">
    <property type="term" value="F:ubiquitin protein ligase activity"/>
    <property type="evidence" value="ECO:0007669"/>
    <property type="project" value="UniProtKB-EC"/>
</dbReference>
<keyword evidence="13" id="KW-0812">Transmembrane</keyword>
<comment type="catalytic activity">
    <reaction evidence="1">
        <text>S-ubiquitinyl-[E2 ubiquitin-conjugating enzyme]-L-cysteine + [acceptor protein]-L-lysine = [E2 ubiquitin-conjugating enzyme]-L-cysteine + N(6)-ubiquitinyl-[acceptor protein]-L-lysine.</text>
        <dbReference type="EC" id="2.3.2.27"/>
    </reaction>
</comment>
<dbReference type="InterPro" id="IPR017907">
    <property type="entry name" value="Znf_RING_CS"/>
</dbReference>
<dbReference type="AlphaFoldDB" id="A0A0Q9XAX4"/>
<keyword evidence="7 11" id="KW-0863">Zinc-finger</keyword>
<keyword evidence="10 13" id="KW-0472">Membrane</keyword>
<sequence>MNTSARNSGGGSHSGSDTEEDDSFDNRYYTCLVCMRTARLPRVTFCGHVFCTDCIGKWITWQGSYAKCPYCQSRVGNNTLITVSYGRNGHHTYGRFARCKSIAQHRHFAETIAMYTSVPETSMYLGAYIERPPELMPRIKPLPEQLLRDVSRYQIRRTFVIPSIYQRLLIVIIIFYLYIVYLDADGPI</sequence>
<organism evidence="15 16">
    <name type="scientific">Drosophila mojavensis</name>
    <name type="common">Fruit fly</name>
    <dbReference type="NCBI Taxonomy" id="7230"/>
    <lineage>
        <taxon>Eukaryota</taxon>
        <taxon>Metazoa</taxon>
        <taxon>Ecdysozoa</taxon>
        <taxon>Arthropoda</taxon>
        <taxon>Hexapoda</taxon>
        <taxon>Insecta</taxon>
        <taxon>Pterygota</taxon>
        <taxon>Neoptera</taxon>
        <taxon>Endopterygota</taxon>
        <taxon>Diptera</taxon>
        <taxon>Brachycera</taxon>
        <taxon>Muscomorpha</taxon>
        <taxon>Ephydroidea</taxon>
        <taxon>Drosophilidae</taxon>
        <taxon>Drosophila</taxon>
    </lineage>
</organism>
<evidence type="ECO:0000256" key="4">
    <source>
        <dbReference type="ARBA" id="ARBA00012483"/>
    </source>
</evidence>
<evidence type="ECO:0000256" key="1">
    <source>
        <dbReference type="ARBA" id="ARBA00000900"/>
    </source>
</evidence>
<dbReference type="GO" id="GO:0008270">
    <property type="term" value="F:zinc ion binding"/>
    <property type="evidence" value="ECO:0007669"/>
    <property type="project" value="UniProtKB-KW"/>
</dbReference>
<dbReference type="InterPro" id="IPR045103">
    <property type="entry name" value="RNF5/RNF185-like"/>
</dbReference>
<evidence type="ECO:0000313" key="16">
    <source>
        <dbReference type="Proteomes" id="UP000009192"/>
    </source>
</evidence>
<dbReference type="Pfam" id="PF13445">
    <property type="entry name" value="zf-RING_UBOX"/>
    <property type="match status" value="1"/>
</dbReference>
<dbReference type="PROSITE" id="PS00518">
    <property type="entry name" value="ZF_RING_1"/>
    <property type="match status" value="1"/>
</dbReference>
<dbReference type="PANTHER" id="PTHR12313">
    <property type="entry name" value="E3 UBIQUITIN-PROTEIN LIGASE RNF5-RELATED"/>
    <property type="match status" value="1"/>
</dbReference>
<dbReference type="SUPFAM" id="SSF57850">
    <property type="entry name" value="RING/U-box"/>
    <property type="match status" value="1"/>
</dbReference>
<feature type="transmembrane region" description="Helical" evidence="13">
    <location>
        <begin position="164"/>
        <end position="182"/>
    </location>
</feature>
<evidence type="ECO:0000256" key="5">
    <source>
        <dbReference type="ARBA" id="ARBA00022679"/>
    </source>
</evidence>
<gene>
    <name evidence="15" type="primary">Dmoj\GI25856</name>
    <name evidence="15" type="ORF">Dmoj_GI25856</name>
</gene>
<evidence type="ECO:0000256" key="9">
    <source>
        <dbReference type="ARBA" id="ARBA00022833"/>
    </source>
</evidence>
<evidence type="ECO:0000256" key="6">
    <source>
        <dbReference type="ARBA" id="ARBA00022723"/>
    </source>
</evidence>
<dbReference type="InterPro" id="IPR001841">
    <property type="entry name" value="Znf_RING"/>
</dbReference>
<dbReference type="GO" id="GO:0016567">
    <property type="term" value="P:protein ubiquitination"/>
    <property type="evidence" value="ECO:0007669"/>
    <property type="project" value="UniProtKB-UniPathway"/>
</dbReference>